<evidence type="ECO:0000313" key="16">
    <source>
        <dbReference type="EMBL" id="RPA31163.1"/>
    </source>
</evidence>
<proteinExistence type="inferred from homology"/>
<accession>A0A3N4DZ35</accession>
<keyword evidence="17" id="KW-1185">Reference proteome</keyword>
<reference evidence="18" key="2">
    <citation type="submission" date="2018-11" db="EMBL/GenBank/DDBJ databases">
        <title>Shewanella sp. R106.</title>
        <authorList>
            <person name="Hwang Y.J."/>
            <person name="Hwang C.Y."/>
        </authorList>
    </citation>
    <scope>NUCLEOTIDE SEQUENCE [LARGE SCALE GENOMIC DNA]</scope>
    <source>
        <strain evidence="18">R106</strain>
    </source>
</reference>
<evidence type="ECO:0000256" key="6">
    <source>
        <dbReference type="ARBA" id="ARBA00023077"/>
    </source>
</evidence>
<keyword evidence="6 11" id="KW-0798">TonB box</keyword>
<evidence type="ECO:0000259" key="13">
    <source>
        <dbReference type="Pfam" id="PF00593"/>
    </source>
</evidence>
<keyword evidence="7 9" id="KW-0472">Membrane</keyword>
<dbReference type="KEGG" id="spsr:EGC80_11240"/>
<dbReference type="PROSITE" id="PS01156">
    <property type="entry name" value="TONB_DEPENDENT_REC_2"/>
    <property type="match status" value="1"/>
</dbReference>
<sequence length="720" mass="79480">MKSLSLAIVLPLSLIALSVNQAVANSAIDTENTQKFAGETIVITATRYQQDVDKIPGAITVITEDDIAKQISISDDLTSVLANLVPSMTPSRQKLSNQGENLRGRTALILVDGVPQNNPLRNGNRYGYPVDSSTLERIEVVNGASAVHGMGATGGLINYITMSAKEGDNFKQTIGLRINDSFSSDSTSTKTWYNLRHFDEQFDIVAAASWHDQGIYYDGNGHPIGMNSIQGETQDSTATNFFLKTGVNFGEQRLEFSTNHYELESNNNYVPIKGNFNDGIVGTVEKGASTGEPISNQVEAYNINYSHDNLADGGLTVQFFYQEFDAIYGEASWRATPTVIRDQGIITSTKKGVKLAYSQIDLLNLDDSWVFGIDVLDDSTQQRLVATGLGVTPEMSYLGVSPFAQGDILVNDALRLTGGLRYETTTVDVENDQTLYSYGLYDEDGNPHGQVDIIGGEQDFNELVFNLGAVYELTDEMNVFAGFNQGFGLPDIGRVLRGNWIGDQGQPLNGDINIDFNTMPAVKPVVTDNYEIGLNYTDDQWRVTASTYYSLAKDGANLSLNSGGTYDVVRQRTEITGAEFTAKYQLNEQLSLQALYSTIKGEVDSNSDGSVDSDMDLKNISPDRFMFAANFDATDNVSTRIQVNTLMDSENNDKEQQFDGYTLVDASIKYDLQKYGRLTFAVENVMDKFYVGYFSQIRKHPSYYFSGKGRNYSLSYEFNF</sequence>
<evidence type="ECO:0000313" key="18">
    <source>
        <dbReference type="Proteomes" id="UP000278855"/>
    </source>
</evidence>
<keyword evidence="5 12" id="KW-0732">Signal</keyword>
<evidence type="ECO:0000256" key="10">
    <source>
        <dbReference type="PROSITE-ProRule" id="PRU10144"/>
    </source>
</evidence>
<dbReference type="Pfam" id="PF07715">
    <property type="entry name" value="Plug"/>
    <property type="match status" value="1"/>
</dbReference>
<dbReference type="Proteomes" id="UP000278855">
    <property type="component" value="Unassembled WGS sequence"/>
</dbReference>
<keyword evidence="2 9" id="KW-0813">Transport</keyword>
<evidence type="ECO:0000256" key="1">
    <source>
        <dbReference type="ARBA" id="ARBA00004571"/>
    </source>
</evidence>
<feature type="domain" description="TonB-dependent receptor-like beta-barrel" evidence="13">
    <location>
        <begin position="259"/>
        <end position="685"/>
    </location>
</feature>
<dbReference type="EMBL" id="RKKB01000006">
    <property type="protein sequence ID" value="RPA31163.1"/>
    <property type="molecule type" value="Genomic_DNA"/>
</dbReference>
<comment type="similarity">
    <text evidence="9 11">Belongs to the TonB-dependent receptor family.</text>
</comment>
<evidence type="ECO:0000256" key="2">
    <source>
        <dbReference type="ARBA" id="ARBA00022448"/>
    </source>
</evidence>
<feature type="signal peptide" evidence="12">
    <location>
        <begin position="1"/>
        <end position="21"/>
    </location>
</feature>
<evidence type="ECO:0000256" key="3">
    <source>
        <dbReference type="ARBA" id="ARBA00022452"/>
    </source>
</evidence>
<evidence type="ECO:0000256" key="12">
    <source>
        <dbReference type="SAM" id="SignalP"/>
    </source>
</evidence>
<keyword evidence="3 9" id="KW-1134">Transmembrane beta strand</keyword>
<feature type="short sequence motif" description="TonB C-terminal box" evidence="10">
    <location>
        <begin position="703"/>
        <end position="720"/>
    </location>
</feature>
<reference evidence="15 17" key="1">
    <citation type="submission" date="2018-11" db="EMBL/GenBank/DDBJ databases">
        <title>Shewanella sp. M2.</title>
        <authorList>
            <person name="Hwang Y.J."/>
            <person name="Hwang C.Y."/>
        </authorList>
    </citation>
    <scope>NUCLEOTIDE SEQUENCE [LARGE SCALE GENOMIC DNA]</scope>
    <source>
        <strain evidence="15 17">M2</strain>
    </source>
</reference>
<evidence type="ECO:0000256" key="11">
    <source>
        <dbReference type="RuleBase" id="RU003357"/>
    </source>
</evidence>
<dbReference type="InterPro" id="IPR000531">
    <property type="entry name" value="Beta-barrel_TonB"/>
</dbReference>
<dbReference type="CDD" id="cd01347">
    <property type="entry name" value="ligand_gated_channel"/>
    <property type="match status" value="1"/>
</dbReference>
<dbReference type="PROSITE" id="PS52016">
    <property type="entry name" value="TONB_DEPENDENT_REC_3"/>
    <property type="match status" value="1"/>
</dbReference>
<evidence type="ECO:0000256" key="5">
    <source>
        <dbReference type="ARBA" id="ARBA00022729"/>
    </source>
</evidence>
<dbReference type="SUPFAM" id="SSF56935">
    <property type="entry name" value="Porins"/>
    <property type="match status" value="1"/>
</dbReference>
<dbReference type="PANTHER" id="PTHR30069:SF42">
    <property type="entry name" value="FERRIC AEROBACTIN RECEPTOR"/>
    <property type="match status" value="1"/>
</dbReference>
<dbReference type="RefSeq" id="WP_124013297.1">
    <property type="nucleotide sequence ID" value="NZ_CP034073.1"/>
</dbReference>
<dbReference type="Pfam" id="PF00593">
    <property type="entry name" value="TonB_dep_Rec_b-barrel"/>
    <property type="match status" value="1"/>
</dbReference>
<dbReference type="GO" id="GO:0044718">
    <property type="term" value="P:siderophore transmembrane transport"/>
    <property type="evidence" value="ECO:0007669"/>
    <property type="project" value="TreeGrafter"/>
</dbReference>
<organism evidence="16 18">
    <name type="scientific">Shewanella psychromarinicola</name>
    <dbReference type="NCBI Taxonomy" id="2487742"/>
    <lineage>
        <taxon>Bacteria</taxon>
        <taxon>Pseudomonadati</taxon>
        <taxon>Pseudomonadota</taxon>
        <taxon>Gammaproteobacteria</taxon>
        <taxon>Alteromonadales</taxon>
        <taxon>Shewanellaceae</taxon>
        <taxon>Shewanella</taxon>
    </lineage>
</organism>
<evidence type="ECO:0000256" key="7">
    <source>
        <dbReference type="ARBA" id="ARBA00023136"/>
    </source>
</evidence>
<keyword evidence="8 9" id="KW-0998">Cell outer membrane</keyword>
<feature type="domain" description="TonB-dependent receptor plug" evidence="14">
    <location>
        <begin position="52"/>
        <end position="155"/>
    </location>
</feature>
<comment type="subcellular location">
    <subcellularLocation>
        <location evidence="1 9">Cell outer membrane</location>
        <topology evidence="1 9">Multi-pass membrane protein</topology>
    </subcellularLocation>
</comment>
<reference evidence="16" key="3">
    <citation type="submission" date="2018-11" db="EMBL/GenBank/DDBJ databases">
        <authorList>
            <person name="Hwang Y.J."/>
            <person name="Hwang C.Y."/>
        </authorList>
    </citation>
    <scope>NUCLEOTIDE SEQUENCE</scope>
    <source>
        <strain evidence="16">R106</strain>
    </source>
</reference>
<dbReference type="GO" id="GO:0015344">
    <property type="term" value="F:siderophore uptake transmembrane transporter activity"/>
    <property type="evidence" value="ECO:0007669"/>
    <property type="project" value="TreeGrafter"/>
</dbReference>
<dbReference type="InterPro" id="IPR036942">
    <property type="entry name" value="Beta-barrel_TonB_sf"/>
</dbReference>
<dbReference type="PANTHER" id="PTHR30069">
    <property type="entry name" value="TONB-DEPENDENT OUTER MEMBRANE RECEPTOR"/>
    <property type="match status" value="1"/>
</dbReference>
<dbReference type="InterPro" id="IPR037066">
    <property type="entry name" value="Plug_dom_sf"/>
</dbReference>
<dbReference type="InterPro" id="IPR039426">
    <property type="entry name" value="TonB-dep_rcpt-like"/>
</dbReference>
<evidence type="ECO:0000259" key="14">
    <source>
        <dbReference type="Pfam" id="PF07715"/>
    </source>
</evidence>
<dbReference type="Gene3D" id="2.170.130.10">
    <property type="entry name" value="TonB-dependent receptor, plug domain"/>
    <property type="match status" value="1"/>
</dbReference>
<dbReference type="EMBL" id="CP034073">
    <property type="protein sequence ID" value="AZG35428.1"/>
    <property type="molecule type" value="Genomic_DNA"/>
</dbReference>
<dbReference type="InterPro" id="IPR012910">
    <property type="entry name" value="Plug_dom"/>
</dbReference>
<dbReference type="InterPro" id="IPR010917">
    <property type="entry name" value="TonB_rcpt_CS"/>
</dbReference>
<evidence type="ECO:0000256" key="4">
    <source>
        <dbReference type="ARBA" id="ARBA00022692"/>
    </source>
</evidence>
<dbReference type="GO" id="GO:0009279">
    <property type="term" value="C:cell outer membrane"/>
    <property type="evidence" value="ECO:0007669"/>
    <property type="project" value="UniProtKB-SubCell"/>
</dbReference>
<name>A0A3N4DZ35_9GAMM</name>
<dbReference type="OrthoDB" id="8670144at2"/>
<gene>
    <name evidence="16" type="ORF">EGC77_14490</name>
    <name evidence="15" type="ORF">EGC80_11240</name>
</gene>
<protein>
    <submittedName>
        <fullName evidence="16">TonB-dependent receptor</fullName>
    </submittedName>
</protein>
<evidence type="ECO:0000313" key="15">
    <source>
        <dbReference type="EMBL" id="AZG35428.1"/>
    </source>
</evidence>
<dbReference type="Gene3D" id="2.40.170.20">
    <property type="entry name" value="TonB-dependent receptor, beta-barrel domain"/>
    <property type="match status" value="1"/>
</dbReference>
<feature type="chain" id="PRO_5017935437" evidence="12">
    <location>
        <begin position="22"/>
        <end position="720"/>
    </location>
</feature>
<evidence type="ECO:0000313" key="17">
    <source>
        <dbReference type="Proteomes" id="UP000273778"/>
    </source>
</evidence>
<dbReference type="Proteomes" id="UP000273778">
    <property type="component" value="Chromosome"/>
</dbReference>
<evidence type="ECO:0000256" key="8">
    <source>
        <dbReference type="ARBA" id="ARBA00023237"/>
    </source>
</evidence>
<keyword evidence="4 9" id="KW-0812">Transmembrane</keyword>
<evidence type="ECO:0000256" key="9">
    <source>
        <dbReference type="PROSITE-ProRule" id="PRU01360"/>
    </source>
</evidence>
<dbReference type="AlphaFoldDB" id="A0A3N4DZ35"/>
<keyword evidence="16" id="KW-0675">Receptor</keyword>